<dbReference type="EMBL" id="JANQDX010000005">
    <property type="protein sequence ID" value="KAL0924568.1"/>
    <property type="molecule type" value="Genomic_DNA"/>
</dbReference>
<comment type="caution">
    <text evidence="2">The sequence shown here is derived from an EMBL/GenBank/DDBJ whole genome shotgun (WGS) entry which is preliminary data.</text>
</comment>
<gene>
    <name evidence="2" type="ORF">M5K25_005408</name>
</gene>
<keyword evidence="3" id="KW-1185">Reference proteome</keyword>
<keyword evidence="1" id="KW-0732">Signal</keyword>
<dbReference type="InterPro" id="IPR011989">
    <property type="entry name" value="ARM-like"/>
</dbReference>
<proteinExistence type="predicted"/>
<dbReference type="InterPro" id="IPR000225">
    <property type="entry name" value="Armadillo"/>
</dbReference>
<name>A0ABD0VPW4_DENTH</name>
<organism evidence="2 3">
    <name type="scientific">Dendrobium thyrsiflorum</name>
    <name type="common">Pinecone-like raceme dendrobium</name>
    <name type="synonym">Orchid</name>
    <dbReference type="NCBI Taxonomy" id="117978"/>
    <lineage>
        <taxon>Eukaryota</taxon>
        <taxon>Viridiplantae</taxon>
        <taxon>Streptophyta</taxon>
        <taxon>Embryophyta</taxon>
        <taxon>Tracheophyta</taxon>
        <taxon>Spermatophyta</taxon>
        <taxon>Magnoliopsida</taxon>
        <taxon>Liliopsida</taxon>
        <taxon>Asparagales</taxon>
        <taxon>Orchidaceae</taxon>
        <taxon>Epidendroideae</taxon>
        <taxon>Malaxideae</taxon>
        <taxon>Dendrobiinae</taxon>
        <taxon>Dendrobium</taxon>
    </lineage>
</organism>
<evidence type="ECO:0000256" key="1">
    <source>
        <dbReference type="SAM" id="SignalP"/>
    </source>
</evidence>
<reference evidence="2 3" key="1">
    <citation type="journal article" date="2024" name="Plant Biotechnol. J.">
        <title>Dendrobium thyrsiflorum genome and its molecular insights into genes involved in important horticultural traits.</title>
        <authorList>
            <person name="Chen B."/>
            <person name="Wang J.Y."/>
            <person name="Zheng P.J."/>
            <person name="Li K.L."/>
            <person name="Liang Y.M."/>
            <person name="Chen X.F."/>
            <person name="Zhang C."/>
            <person name="Zhao X."/>
            <person name="He X."/>
            <person name="Zhang G.Q."/>
            <person name="Liu Z.J."/>
            <person name="Xu Q."/>
        </authorList>
    </citation>
    <scope>NUCLEOTIDE SEQUENCE [LARGE SCALE GENOMIC DNA]</scope>
    <source>
        <strain evidence="2">GZMU011</strain>
    </source>
</reference>
<accession>A0ABD0VPW4</accession>
<feature type="signal peptide" evidence="1">
    <location>
        <begin position="1"/>
        <end position="18"/>
    </location>
</feature>
<protein>
    <submittedName>
        <fullName evidence="2">Uncharacterized protein</fullName>
    </submittedName>
</protein>
<evidence type="ECO:0000313" key="2">
    <source>
        <dbReference type="EMBL" id="KAL0924568.1"/>
    </source>
</evidence>
<dbReference type="InterPro" id="IPR016024">
    <property type="entry name" value="ARM-type_fold"/>
</dbReference>
<dbReference type="SUPFAM" id="SSF48371">
    <property type="entry name" value="ARM repeat"/>
    <property type="match status" value="1"/>
</dbReference>
<evidence type="ECO:0000313" key="3">
    <source>
        <dbReference type="Proteomes" id="UP001552299"/>
    </source>
</evidence>
<sequence length="369" mass="40577">MFLGLMFLRVLYLESTLSKNVKVLCILNCLALEEEANHSPLGSSHAKGKILLTLSLAFPRGLLIYSQTLSQGNKDNNLNEIISWVEWIMSQSLLCITEMNPASMDDFCLWRGAALLLSLVNSSQKDVQERAAIGLATFVVINDENATMDPTRAEAVMKNGGISFLLELARSCREGVKTEAAKVIANLSVNAKVEKAVHKTAIVEVGGVKALVNLIFKWPTGIDGVLERVAGALANMDADDQCSMEVAMACGVHALVKLARSCRIFYACMPGFITCCRQSAKKSGNLQTRGECIVPPFALDLLMWATFFVPSAQVKATERLETLYPTLKVLAFHCRNSKEYRFPPPTFIARIMRNIGSSTGLHYLNSKEY</sequence>
<dbReference type="Gene3D" id="1.25.10.10">
    <property type="entry name" value="Leucine-rich Repeat Variant"/>
    <property type="match status" value="2"/>
</dbReference>
<dbReference type="Proteomes" id="UP001552299">
    <property type="component" value="Unassembled WGS sequence"/>
</dbReference>
<dbReference type="SMART" id="SM00185">
    <property type="entry name" value="ARM"/>
    <property type="match status" value="2"/>
</dbReference>
<dbReference type="AlphaFoldDB" id="A0ABD0VPW4"/>
<dbReference type="PANTHER" id="PTHR46976">
    <property type="entry name" value="PROTEIN ARABIDILLO 1"/>
    <property type="match status" value="1"/>
</dbReference>
<feature type="chain" id="PRO_5044832935" evidence="1">
    <location>
        <begin position="19"/>
        <end position="369"/>
    </location>
</feature>
<dbReference type="PANTHER" id="PTHR46976:SF1">
    <property type="entry name" value="PROTEIN ARABIDILLO 1"/>
    <property type="match status" value="1"/>
</dbReference>